<evidence type="ECO:0000256" key="1">
    <source>
        <dbReference type="SAM" id="MobiDB-lite"/>
    </source>
</evidence>
<name>A0A0D7BAN9_9AGAR</name>
<accession>A0A0D7BAN9</accession>
<dbReference type="AlphaFoldDB" id="A0A0D7BAN9"/>
<feature type="compositionally biased region" description="Pro residues" evidence="1">
    <location>
        <begin position="102"/>
        <end position="111"/>
    </location>
</feature>
<proteinExistence type="predicted"/>
<organism evidence="2 3">
    <name type="scientific">Cylindrobasidium torrendii FP15055 ss-10</name>
    <dbReference type="NCBI Taxonomy" id="1314674"/>
    <lineage>
        <taxon>Eukaryota</taxon>
        <taxon>Fungi</taxon>
        <taxon>Dikarya</taxon>
        <taxon>Basidiomycota</taxon>
        <taxon>Agaricomycotina</taxon>
        <taxon>Agaricomycetes</taxon>
        <taxon>Agaricomycetidae</taxon>
        <taxon>Agaricales</taxon>
        <taxon>Marasmiineae</taxon>
        <taxon>Physalacriaceae</taxon>
        <taxon>Cylindrobasidium</taxon>
    </lineage>
</organism>
<feature type="compositionally biased region" description="Low complexity" evidence="1">
    <location>
        <begin position="141"/>
        <end position="156"/>
    </location>
</feature>
<protein>
    <submittedName>
        <fullName evidence="2">Uncharacterized protein</fullName>
    </submittedName>
</protein>
<evidence type="ECO:0000313" key="2">
    <source>
        <dbReference type="EMBL" id="KIY67204.1"/>
    </source>
</evidence>
<gene>
    <name evidence="2" type="ORF">CYLTODRAFT_444190</name>
</gene>
<dbReference type="EMBL" id="KN880532">
    <property type="protein sequence ID" value="KIY67204.1"/>
    <property type="molecule type" value="Genomic_DNA"/>
</dbReference>
<dbReference type="STRING" id="1314674.A0A0D7BAN9"/>
<reference evidence="2 3" key="1">
    <citation type="journal article" date="2015" name="Fungal Genet. Biol.">
        <title>Evolution of novel wood decay mechanisms in Agaricales revealed by the genome sequences of Fistulina hepatica and Cylindrobasidium torrendii.</title>
        <authorList>
            <person name="Floudas D."/>
            <person name="Held B.W."/>
            <person name="Riley R."/>
            <person name="Nagy L.G."/>
            <person name="Koehler G."/>
            <person name="Ransdell A.S."/>
            <person name="Younus H."/>
            <person name="Chow J."/>
            <person name="Chiniquy J."/>
            <person name="Lipzen A."/>
            <person name="Tritt A."/>
            <person name="Sun H."/>
            <person name="Haridas S."/>
            <person name="LaButti K."/>
            <person name="Ohm R.A."/>
            <person name="Kues U."/>
            <person name="Blanchette R.A."/>
            <person name="Grigoriev I.V."/>
            <person name="Minto R.E."/>
            <person name="Hibbett D.S."/>
        </authorList>
    </citation>
    <scope>NUCLEOTIDE SEQUENCE [LARGE SCALE GENOMIC DNA]</scope>
    <source>
        <strain evidence="2 3">FP15055 ss-10</strain>
    </source>
</reference>
<feature type="region of interest" description="Disordered" evidence="1">
    <location>
        <begin position="681"/>
        <end position="719"/>
    </location>
</feature>
<sequence length="748" mass="80996">MDRQASGSALSPRMSMRGSRLAPMGPRLRQSSAMMALDSESGPSRASGMHSPRSSNFSDDSRGTPPMSPNDPGISPPQEVSALPAIGDLPAASPASSLRTFLPPPPPPPLSEPIMNIITEEDNHDPPPDIDAPSYAPPSTPTSRTAPPISASPPRTVFTPSPTPSRASPKAAPVSLPSAPPVTFESASVQWKGLPLEAALWTLESHELQNIVSRAIRSSAQESFIRLLSVENLDTVLPAELERLDTAKMVAQSQYRFNVHRRTMLLQALVSLSSVGADKEKDGGGTLIAGLAKQLAEVTAACDSLTEQLVTISDQVRQIQRLLDVHWGSALAIALRKLNGSYGKRTAELRDAKGRIGHLEAELSDAWKEAEKLAREIDELEEDDDTDFDPEEETGIIGTAQIVSLPSPTAQVTNIPGRQRLQHLSHIDTENPGPPPQSPLPLSPLMISPAAPKMPFSLTPPPLQSRFRRRNPVDVPQPIEACESSEGEEADEQAIASEIPAAEALVGEPDVVAFPVEQPQSNVGEEAESDRVSLRSNKSAKSTKSQRGERRVDMVSAARRRSLRRTEGSLRLPWRVNTAHIEHPPVPDIPQEFSPATARPPSNDSHEPIVFQQPRHPRSTLDDIEIVPREPAELREGNTTTDDMYIMPLRDNEMKPGQKKMARRSADNIFATGAGFMGVPRTGQSSIPSIWKNTDTPQTPAERVASMGQSRLTDKGGSLGKFKSLSKRYSLPLNALARTFSTRSSGSR</sequence>
<evidence type="ECO:0000313" key="3">
    <source>
        <dbReference type="Proteomes" id="UP000054007"/>
    </source>
</evidence>
<feature type="region of interest" description="Disordered" evidence="1">
    <location>
        <begin position="1"/>
        <end position="178"/>
    </location>
</feature>
<feature type="compositionally biased region" description="Polar residues" evidence="1">
    <location>
        <begin position="682"/>
        <end position="699"/>
    </location>
</feature>
<keyword evidence="3" id="KW-1185">Reference proteome</keyword>
<dbReference type="Proteomes" id="UP000054007">
    <property type="component" value="Unassembled WGS sequence"/>
</dbReference>
<dbReference type="OrthoDB" id="3271284at2759"/>
<feature type="region of interest" description="Disordered" evidence="1">
    <location>
        <begin position="519"/>
        <end position="562"/>
    </location>
</feature>
<feature type="compositionally biased region" description="Low complexity" evidence="1">
    <location>
        <begin position="167"/>
        <end position="177"/>
    </location>
</feature>
<feature type="compositionally biased region" description="Polar residues" evidence="1">
    <location>
        <begin position="534"/>
        <end position="545"/>
    </location>
</feature>